<sequence>MVFNRVRWENQLVKSRQFATWSTSQGPLSTFRVRHPDMKRYTYSRPVTLTTLDNIYISGEHEYAVSASAICLNSIISSGHVGVSTVVLKCDRGLQVAHTLRNLTPIRVINTRSKTQRICWGFWTAQLQCSDKEQYA</sequence>
<dbReference type="Proteomes" id="UP000198211">
    <property type="component" value="Unassembled WGS sequence"/>
</dbReference>
<dbReference type="EMBL" id="NBNE01002378">
    <property type="protein sequence ID" value="OWZ10659.1"/>
    <property type="molecule type" value="Genomic_DNA"/>
</dbReference>
<evidence type="ECO:0000313" key="1">
    <source>
        <dbReference type="EMBL" id="OWZ10659.1"/>
    </source>
</evidence>
<organism evidence="1 2">
    <name type="scientific">Phytophthora megakarya</name>
    <dbReference type="NCBI Taxonomy" id="4795"/>
    <lineage>
        <taxon>Eukaryota</taxon>
        <taxon>Sar</taxon>
        <taxon>Stramenopiles</taxon>
        <taxon>Oomycota</taxon>
        <taxon>Peronosporomycetes</taxon>
        <taxon>Peronosporales</taxon>
        <taxon>Peronosporaceae</taxon>
        <taxon>Phytophthora</taxon>
    </lineage>
</organism>
<dbReference type="AlphaFoldDB" id="A0A225W0C4"/>
<gene>
    <name evidence="1" type="ORF">PHMEG_00016458</name>
</gene>
<protein>
    <submittedName>
        <fullName evidence="1">Uncharacterized protein</fullName>
    </submittedName>
</protein>
<name>A0A225W0C4_9STRA</name>
<keyword evidence="2" id="KW-1185">Reference proteome</keyword>
<reference evidence="2" key="1">
    <citation type="submission" date="2017-03" db="EMBL/GenBank/DDBJ databases">
        <title>Phytopthora megakarya and P. palmivora, two closely related causual agents of cacao black pod achieved similar genome size and gene model numbers by different mechanisms.</title>
        <authorList>
            <person name="Ali S."/>
            <person name="Shao J."/>
            <person name="Larry D.J."/>
            <person name="Kronmiller B."/>
            <person name="Shen D."/>
            <person name="Strem M.D."/>
            <person name="Melnick R.L."/>
            <person name="Guiltinan M.J."/>
            <person name="Tyler B.M."/>
            <person name="Meinhardt L.W."/>
            <person name="Bailey B.A."/>
        </authorList>
    </citation>
    <scope>NUCLEOTIDE SEQUENCE [LARGE SCALE GENOMIC DNA]</scope>
    <source>
        <strain evidence="2">zdho120</strain>
    </source>
</reference>
<proteinExistence type="predicted"/>
<comment type="caution">
    <text evidence="1">The sequence shown here is derived from an EMBL/GenBank/DDBJ whole genome shotgun (WGS) entry which is preliminary data.</text>
</comment>
<accession>A0A225W0C4</accession>
<dbReference type="OrthoDB" id="10542618at2759"/>
<evidence type="ECO:0000313" key="2">
    <source>
        <dbReference type="Proteomes" id="UP000198211"/>
    </source>
</evidence>